<protein>
    <submittedName>
        <fullName evidence="1">Uncharacterized protein</fullName>
    </submittedName>
</protein>
<dbReference type="EMBL" id="JAWQEG010000050">
    <property type="protein sequence ID" value="KAK3895314.1"/>
    <property type="molecule type" value="Genomic_DNA"/>
</dbReference>
<proteinExistence type="predicted"/>
<gene>
    <name evidence="1" type="ORF">Pcinc_000960</name>
</gene>
<dbReference type="AlphaFoldDB" id="A0AAE1L3K9"/>
<organism evidence="1 2">
    <name type="scientific">Petrolisthes cinctipes</name>
    <name type="common">Flat porcelain crab</name>
    <dbReference type="NCBI Taxonomy" id="88211"/>
    <lineage>
        <taxon>Eukaryota</taxon>
        <taxon>Metazoa</taxon>
        <taxon>Ecdysozoa</taxon>
        <taxon>Arthropoda</taxon>
        <taxon>Crustacea</taxon>
        <taxon>Multicrustacea</taxon>
        <taxon>Malacostraca</taxon>
        <taxon>Eumalacostraca</taxon>
        <taxon>Eucarida</taxon>
        <taxon>Decapoda</taxon>
        <taxon>Pleocyemata</taxon>
        <taxon>Anomura</taxon>
        <taxon>Galatheoidea</taxon>
        <taxon>Porcellanidae</taxon>
        <taxon>Petrolisthes</taxon>
    </lineage>
</organism>
<evidence type="ECO:0000313" key="2">
    <source>
        <dbReference type="Proteomes" id="UP001286313"/>
    </source>
</evidence>
<sequence>MMLGEEQCQDDINYPLTLKILGVLAVLTECQTHSVKNPAVVHDPKLRKVYELIYPFYQRPRYRYPFYDHQGNGELLYGYGGRKLFKYTVFKPVEGYLR</sequence>
<accession>A0AAE1L3K9</accession>
<name>A0AAE1L3K9_PETCI</name>
<evidence type="ECO:0000313" key="1">
    <source>
        <dbReference type="EMBL" id="KAK3895314.1"/>
    </source>
</evidence>
<reference evidence="1" key="1">
    <citation type="submission" date="2023-10" db="EMBL/GenBank/DDBJ databases">
        <title>Genome assemblies of two species of porcelain crab, Petrolisthes cinctipes and Petrolisthes manimaculis (Anomura: Porcellanidae).</title>
        <authorList>
            <person name="Angst P."/>
        </authorList>
    </citation>
    <scope>NUCLEOTIDE SEQUENCE</scope>
    <source>
        <strain evidence="1">PB745_01</strain>
        <tissue evidence="1">Gill</tissue>
    </source>
</reference>
<keyword evidence="2" id="KW-1185">Reference proteome</keyword>
<comment type="caution">
    <text evidence="1">The sequence shown here is derived from an EMBL/GenBank/DDBJ whole genome shotgun (WGS) entry which is preliminary data.</text>
</comment>
<dbReference type="Proteomes" id="UP001286313">
    <property type="component" value="Unassembled WGS sequence"/>
</dbReference>